<dbReference type="Pfam" id="PF12849">
    <property type="entry name" value="PBP_like_2"/>
    <property type="match status" value="1"/>
</dbReference>
<dbReference type="PROSITE" id="PS51257">
    <property type="entry name" value="PROKAR_LIPOPROTEIN"/>
    <property type="match status" value="1"/>
</dbReference>
<evidence type="ECO:0000313" key="5">
    <source>
        <dbReference type="Proteomes" id="UP001242010"/>
    </source>
</evidence>
<evidence type="ECO:0000256" key="1">
    <source>
        <dbReference type="ARBA" id="ARBA00022729"/>
    </source>
</evidence>
<evidence type="ECO:0000313" key="4">
    <source>
        <dbReference type="EMBL" id="BDU70541.1"/>
    </source>
</evidence>
<dbReference type="EMBL" id="AP027079">
    <property type="protein sequence ID" value="BDU70541.1"/>
    <property type="molecule type" value="Genomic_DNA"/>
</dbReference>
<evidence type="ECO:0000256" key="2">
    <source>
        <dbReference type="SAM" id="SignalP"/>
    </source>
</evidence>
<evidence type="ECO:0000259" key="3">
    <source>
        <dbReference type="Pfam" id="PF12849"/>
    </source>
</evidence>
<gene>
    <name evidence="4" type="primary">pstS_3</name>
    <name evidence="4" type="ORF">GETHOR_26420</name>
</gene>
<proteinExistence type="predicted"/>
<dbReference type="SUPFAM" id="SSF53850">
    <property type="entry name" value="Periplasmic binding protein-like II"/>
    <property type="match status" value="1"/>
</dbReference>
<name>A0ABM8DU12_9BACT</name>
<feature type="chain" id="PRO_5047277702" evidence="2">
    <location>
        <begin position="22"/>
        <end position="345"/>
    </location>
</feature>
<dbReference type="PANTHER" id="PTHR30570:SF6">
    <property type="entry name" value="PHOSPHATE-BINDING PROTEIN PSTS"/>
    <property type="match status" value="1"/>
</dbReference>
<dbReference type="InterPro" id="IPR050811">
    <property type="entry name" value="Phosphate_ABC_transporter"/>
</dbReference>
<dbReference type="Gene3D" id="3.40.190.10">
    <property type="entry name" value="Periplasmic binding protein-like II"/>
    <property type="match status" value="2"/>
</dbReference>
<sequence>MSLRSTFHTALLTALRAAALSAPLLLGLGCQPPEETPAKPVHEVPTVPRETTLQAYAPEHPVAGELKSVGSDSMEPLMVLWGEDFKRFHPRISTRFVCKGSGTAPKALIEGSTLMGQMSREMTDQELAAFQAQYGYAPTRIPVAVDALVVYVNANNPVKQLRMQEVDAIFSTTRKGGAKSDIQRWGDLGLGGDWKQREIQTYGRDENSGTRAFFREHVMKKGDFKPTLKAFMDQFAVVEAPAVDGGGISYGPLQYANRMVKGVPIASFSSDRFIEPTLENIQKATYPLTRFLYIYVNKAPGRALDPTVREFLRFVLSREGQAGVASFGAVAIPGDFAALSVGKLN</sequence>
<dbReference type="PANTHER" id="PTHR30570">
    <property type="entry name" value="PERIPLASMIC PHOSPHATE BINDING COMPONENT OF PHOSPHATE ABC TRANSPORTER"/>
    <property type="match status" value="1"/>
</dbReference>
<keyword evidence="1 2" id="KW-0732">Signal</keyword>
<dbReference type="RefSeq" id="WP_286354259.1">
    <property type="nucleotide sequence ID" value="NZ_AP027079.1"/>
</dbReference>
<feature type="domain" description="PBP" evidence="3">
    <location>
        <begin position="58"/>
        <end position="319"/>
    </location>
</feature>
<organism evidence="4 5">
    <name type="scientific">Geothrix oryzae</name>
    <dbReference type="NCBI Taxonomy" id="2927975"/>
    <lineage>
        <taxon>Bacteria</taxon>
        <taxon>Pseudomonadati</taxon>
        <taxon>Acidobacteriota</taxon>
        <taxon>Holophagae</taxon>
        <taxon>Holophagales</taxon>
        <taxon>Holophagaceae</taxon>
        <taxon>Geothrix</taxon>
    </lineage>
</organism>
<feature type="signal peptide" evidence="2">
    <location>
        <begin position="1"/>
        <end position="21"/>
    </location>
</feature>
<protein>
    <submittedName>
        <fullName evidence="4">Phosphate-binding protein PstS</fullName>
    </submittedName>
</protein>
<dbReference type="CDD" id="cd13566">
    <property type="entry name" value="PBP2_phosphate"/>
    <property type="match status" value="1"/>
</dbReference>
<accession>A0ABM8DU12</accession>
<dbReference type="InterPro" id="IPR024370">
    <property type="entry name" value="PBP_domain"/>
</dbReference>
<keyword evidence="5" id="KW-1185">Reference proteome</keyword>
<reference evidence="5" key="1">
    <citation type="journal article" date="2023" name="Int. J. Syst. Evol. Microbiol.">
        <title>Mesoterricola silvestris gen. nov., sp. nov., Mesoterricola sediminis sp. nov., Geothrix oryzae sp. nov., Geothrix edaphica sp. nov., Geothrix rubra sp. nov., and Geothrix limicola sp. nov., six novel members of Acidobacteriota isolated from soils.</title>
        <authorList>
            <person name="Itoh H."/>
            <person name="Sugisawa Y."/>
            <person name="Mise K."/>
            <person name="Xu Z."/>
            <person name="Kuniyasu M."/>
            <person name="Ushijima N."/>
            <person name="Kawano K."/>
            <person name="Kobayashi E."/>
            <person name="Shiratori Y."/>
            <person name="Masuda Y."/>
            <person name="Senoo K."/>
        </authorList>
    </citation>
    <scope>NUCLEOTIDE SEQUENCE [LARGE SCALE GENOMIC DNA]</scope>
    <source>
        <strain evidence="5">Red222</strain>
    </source>
</reference>
<dbReference type="Proteomes" id="UP001242010">
    <property type="component" value="Chromosome"/>
</dbReference>